<comment type="caution">
    <text evidence="2">The sequence shown here is derived from an EMBL/GenBank/DDBJ whole genome shotgun (WGS) entry which is preliminary data.</text>
</comment>
<dbReference type="EMBL" id="LTDM01000059">
    <property type="protein sequence ID" value="OLS01856.1"/>
    <property type="molecule type" value="Genomic_DNA"/>
</dbReference>
<accession>A0A1U7M3J4</accession>
<organism evidence="2 3">
    <name type="scientific">Tissierella creatinophila DSM 6911</name>
    <dbReference type="NCBI Taxonomy" id="1123403"/>
    <lineage>
        <taxon>Bacteria</taxon>
        <taxon>Bacillati</taxon>
        <taxon>Bacillota</taxon>
        <taxon>Tissierellia</taxon>
        <taxon>Tissierellales</taxon>
        <taxon>Tissierellaceae</taxon>
        <taxon>Tissierella</taxon>
    </lineage>
</organism>
<dbReference type="OrthoDB" id="9801429at2"/>
<dbReference type="AlphaFoldDB" id="A0A1U7M3J4"/>
<reference evidence="2 3" key="1">
    <citation type="submission" date="2016-02" db="EMBL/GenBank/DDBJ databases">
        <title>Genome sequence of Tissierella creatinophila DSM 6911.</title>
        <authorList>
            <person name="Poehlein A."/>
            <person name="Daniel R."/>
        </authorList>
    </citation>
    <scope>NUCLEOTIDE SEQUENCE [LARGE SCALE GENOMIC DNA]</scope>
    <source>
        <strain evidence="2 3">DSM 6911</strain>
    </source>
</reference>
<dbReference type="Pfam" id="PF13338">
    <property type="entry name" value="AbiEi_4"/>
    <property type="match status" value="1"/>
</dbReference>
<sequence length="197" mass="23209">MTGVNRLKKIIKKHGGIITTSLVEENNIHREYLNILVKEGELERVSHGIYITPDIWEDRLLINQLKRTRMIYSHGTALYLHDLTDRDPLQYVVTVPQGYNPSRLKEEGLIVHTIKKEWFELGVCTKKTAFGNEVKTYNMERTICDILRDRNNQDSAIVNDSLKRYFCRKEKDLNKLMKYAKELRIESILRTYLEVLL</sequence>
<proteinExistence type="predicted"/>
<dbReference type="InterPro" id="IPR025159">
    <property type="entry name" value="AbiEi_N"/>
</dbReference>
<keyword evidence="3" id="KW-1185">Reference proteome</keyword>
<gene>
    <name evidence="2" type="ORF">TICRE_22330</name>
</gene>
<evidence type="ECO:0000313" key="2">
    <source>
        <dbReference type="EMBL" id="OLS01856.1"/>
    </source>
</evidence>
<feature type="domain" description="AbiEi antitoxin N-terminal" evidence="1">
    <location>
        <begin position="5"/>
        <end position="51"/>
    </location>
</feature>
<evidence type="ECO:0000259" key="1">
    <source>
        <dbReference type="Pfam" id="PF13338"/>
    </source>
</evidence>
<dbReference type="Proteomes" id="UP000186112">
    <property type="component" value="Unassembled WGS sequence"/>
</dbReference>
<dbReference type="RefSeq" id="WP_075728058.1">
    <property type="nucleotide sequence ID" value="NZ_LTDM01000059.1"/>
</dbReference>
<evidence type="ECO:0000313" key="3">
    <source>
        <dbReference type="Proteomes" id="UP000186112"/>
    </source>
</evidence>
<protein>
    <recommendedName>
        <fullName evidence="1">AbiEi antitoxin N-terminal domain-containing protein</fullName>
    </recommendedName>
</protein>
<name>A0A1U7M3J4_TISCR</name>